<keyword evidence="1" id="KW-0812">Transmembrane</keyword>
<name>A0A0E9R6Z4_ANGAN</name>
<evidence type="ECO:0000256" key="1">
    <source>
        <dbReference type="SAM" id="Phobius"/>
    </source>
</evidence>
<keyword evidence="1" id="KW-0472">Membrane</keyword>
<evidence type="ECO:0000313" key="2">
    <source>
        <dbReference type="EMBL" id="JAH24552.1"/>
    </source>
</evidence>
<proteinExistence type="predicted"/>
<protein>
    <submittedName>
        <fullName evidence="2">Uncharacterized protein</fullName>
    </submittedName>
</protein>
<reference evidence="2" key="1">
    <citation type="submission" date="2014-11" db="EMBL/GenBank/DDBJ databases">
        <authorList>
            <person name="Amaro Gonzalez C."/>
        </authorList>
    </citation>
    <scope>NUCLEOTIDE SEQUENCE</scope>
</reference>
<organism evidence="2">
    <name type="scientific">Anguilla anguilla</name>
    <name type="common">European freshwater eel</name>
    <name type="synonym">Muraena anguilla</name>
    <dbReference type="NCBI Taxonomy" id="7936"/>
    <lineage>
        <taxon>Eukaryota</taxon>
        <taxon>Metazoa</taxon>
        <taxon>Chordata</taxon>
        <taxon>Craniata</taxon>
        <taxon>Vertebrata</taxon>
        <taxon>Euteleostomi</taxon>
        <taxon>Actinopterygii</taxon>
        <taxon>Neopterygii</taxon>
        <taxon>Teleostei</taxon>
        <taxon>Anguilliformes</taxon>
        <taxon>Anguillidae</taxon>
        <taxon>Anguilla</taxon>
    </lineage>
</organism>
<dbReference type="EMBL" id="GBXM01084025">
    <property type="protein sequence ID" value="JAH24552.1"/>
    <property type="molecule type" value="Transcribed_RNA"/>
</dbReference>
<accession>A0A0E9R6Z4</accession>
<reference evidence="2" key="2">
    <citation type="journal article" date="2015" name="Fish Shellfish Immunol.">
        <title>Early steps in the European eel (Anguilla anguilla)-Vibrio vulnificus interaction in the gills: Role of the RtxA13 toxin.</title>
        <authorList>
            <person name="Callol A."/>
            <person name="Pajuelo D."/>
            <person name="Ebbesson L."/>
            <person name="Teles M."/>
            <person name="MacKenzie S."/>
            <person name="Amaro C."/>
        </authorList>
    </citation>
    <scope>NUCLEOTIDE SEQUENCE</scope>
</reference>
<dbReference type="AlphaFoldDB" id="A0A0E9R6Z4"/>
<keyword evidence="1" id="KW-1133">Transmembrane helix</keyword>
<feature type="transmembrane region" description="Helical" evidence="1">
    <location>
        <begin position="41"/>
        <end position="63"/>
    </location>
</feature>
<sequence length="64" mass="7753">MMKYSGSKDKELSFSFCLKCQVHKKTLISVCRELPQYRILVWEYLSCVVFSLPYTTQALLWYWY</sequence>